<keyword evidence="2" id="KW-0808">Transferase</keyword>
<dbReference type="SUPFAM" id="SSF75304">
    <property type="entry name" value="Amidase signature (AS) enzymes"/>
    <property type="match status" value="1"/>
</dbReference>
<feature type="domain" description="Amidase" evidence="1">
    <location>
        <begin position="94"/>
        <end position="372"/>
    </location>
</feature>
<reference evidence="2 3" key="1">
    <citation type="journal article" date="2017" name="BMC Genomics">
        <title>Comparative genomic and phylogenomic analyses of the Bifidobacteriaceae family.</title>
        <authorList>
            <person name="Lugli G.A."/>
            <person name="Milani C."/>
            <person name="Turroni F."/>
            <person name="Duranti S."/>
            <person name="Mancabelli L."/>
            <person name="Mangifesta M."/>
            <person name="Ferrario C."/>
            <person name="Modesto M."/>
            <person name="Mattarelli P."/>
            <person name="Jiri K."/>
            <person name="van Sinderen D."/>
            <person name="Ventura M."/>
        </authorList>
    </citation>
    <scope>NUCLEOTIDE SEQUENCE [LARGE SCALE GENOMIC DNA]</scope>
    <source>
        <strain evidence="2 3">LMG 28769</strain>
    </source>
</reference>
<dbReference type="Proteomes" id="UP000216451">
    <property type="component" value="Unassembled WGS sequence"/>
</dbReference>
<proteinExistence type="predicted"/>
<protein>
    <submittedName>
        <fullName evidence="2">Asp-trnaasn/glu-trnagln amidotransferase</fullName>
    </submittedName>
</protein>
<dbReference type="InterPro" id="IPR023631">
    <property type="entry name" value="Amidase_dom"/>
</dbReference>
<accession>A0A261G9A7</accession>
<evidence type="ECO:0000313" key="2">
    <source>
        <dbReference type="EMBL" id="OZG67994.1"/>
    </source>
</evidence>
<comment type="caution">
    <text evidence="2">The sequence shown here is derived from an EMBL/GenBank/DDBJ whole genome shotgun (WGS) entry which is preliminary data.</text>
</comment>
<organism evidence="2 3">
    <name type="scientific">Bifidobacterium aquikefiri</name>
    <dbReference type="NCBI Taxonomy" id="1653207"/>
    <lineage>
        <taxon>Bacteria</taxon>
        <taxon>Bacillati</taxon>
        <taxon>Actinomycetota</taxon>
        <taxon>Actinomycetes</taxon>
        <taxon>Bifidobacteriales</taxon>
        <taxon>Bifidobacteriaceae</taxon>
        <taxon>Bifidobacterium</taxon>
    </lineage>
</organism>
<dbReference type="PANTHER" id="PTHR42678">
    <property type="entry name" value="AMIDASE"/>
    <property type="match status" value="1"/>
</dbReference>
<dbReference type="EMBL" id="MWXA01000003">
    <property type="protein sequence ID" value="OZG67994.1"/>
    <property type="molecule type" value="Genomic_DNA"/>
</dbReference>
<keyword evidence="3" id="KW-1185">Reference proteome</keyword>
<dbReference type="GO" id="GO:0016740">
    <property type="term" value="F:transferase activity"/>
    <property type="evidence" value="ECO:0007669"/>
    <property type="project" value="UniProtKB-KW"/>
</dbReference>
<sequence>MTVETVAWLLRIHKISMYHCNFRIFNTSAIRKSEAMHSMANSASGESQRDVCELSIGEMKSMLASGRITSTELVVNYLNRLFFYDVNGIQLNSTPIIAATALHEAMVKDSQRDHGDVQGPLHGIPYTVKDSYMAKGMTMAAGSPAFAHVVANEDSFSVAALRKAGAILLGRTNMPPMAAGGVQRGIYGRSESPYNGEYLPAAWYSGSSHGSVVSTAASFAAFGMGEETVSSGRSPAANNGVVAYTPTRGVISLRGNWVLHATKDEVVPHTRNVDDLLELLPTLTQADEDTRGDLWRRQSCVRLDDAARVQDLGFDRVKGADVLSGLNIGVVNEYAGRIGGVIPSVYTRPSINALLMQSIQSLQQLGAHVRWTSLPLRDAYEIAPRNLKTFADEGLIPHDWMDHEWLQLNASVLEEFITSFSMSGITSLQDVDPDDIFPNPFNSVAQTKHWRYGFYRQAYEYMRSGAMLPSEQTPELKQGLRGLETIRKRHLEAWMRAENLDVLIFPTNSNVAKADCDVDDVDNVEAWQDGTWFSNGNRFIRHLGIPTVTTTMGVMSDTGIPAGLTFMGPSGSDQLLLSCAYEFEKATSLRVSPRRTPPLPAAGRIPLNDGSAQPHVEQVDAGALHATLEVTIGNGSIDYGVRMLDPDRRYSCRIFINGVLMHEWSRDDSWHGSLSLAAVFDARKIAVIALYSSLDRSLGADIRVCDNPAPSHGEGSLL</sequence>
<dbReference type="InterPro" id="IPR036928">
    <property type="entry name" value="AS_sf"/>
</dbReference>
<dbReference type="PANTHER" id="PTHR42678:SF11">
    <property type="entry name" value="AMIDASE FAMILY PROTEIN"/>
    <property type="match status" value="1"/>
</dbReference>
<dbReference type="Pfam" id="PF01425">
    <property type="entry name" value="Amidase"/>
    <property type="match status" value="1"/>
</dbReference>
<name>A0A261G9A7_9BIFI</name>
<dbReference type="Gene3D" id="3.90.1300.10">
    <property type="entry name" value="Amidase signature (AS) domain"/>
    <property type="match status" value="1"/>
</dbReference>
<gene>
    <name evidence="2" type="ORF">BAQU_0640</name>
</gene>
<evidence type="ECO:0000313" key="3">
    <source>
        <dbReference type="Proteomes" id="UP000216451"/>
    </source>
</evidence>
<dbReference type="AlphaFoldDB" id="A0A261G9A7"/>
<evidence type="ECO:0000259" key="1">
    <source>
        <dbReference type="Pfam" id="PF01425"/>
    </source>
</evidence>